<evidence type="ECO:0000256" key="8">
    <source>
        <dbReference type="RuleBase" id="RU361233"/>
    </source>
</evidence>
<comment type="subcellular location">
    <subcellularLocation>
        <location evidence="1 8">Cell membrane</location>
        <topology evidence="1 8">Multi-pass membrane protein</topology>
    </subcellularLocation>
</comment>
<feature type="transmembrane region" description="Helical" evidence="8">
    <location>
        <begin position="108"/>
        <end position="135"/>
    </location>
</feature>
<dbReference type="STRING" id="2711.A0A067GIC4"/>
<feature type="transmembrane region" description="Helical" evidence="8">
    <location>
        <begin position="74"/>
        <end position="96"/>
    </location>
</feature>
<evidence type="ECO:0000313" key="11">
    <source>
        <dbReference type="Proteomes" id="UP000027120"/>
    </source>
</evidence>
<evidence type="ECO:0000256" key="6">
    <source>
        <dbReference type="ARBA" id="ARBA00022989"/>
    </source>
</evidence>
<evidence type="ECO:0000256" key="3">
    <source>
        <dbReference type="ARBA" id="ARBA00011489"/>
    </source>
</evidence>
<keyword evidence="11" id="KW-1185">Reference proteome</keyword>
<dbReference type="InterPro" id="IPR006702">
    <property type="entry name" value="CASP_dom"/>
</dbReference>
<sequence>MDGLQGKSEVAGNYKRKLNYGDLSLRVLALALTLVAAIVLGVGKQTTVVPLKIIQTLPPVNVAVTAKWQYSSAFVFNVVSNAIACSYAAISLLLVLADKNGNKGLAMLILLLDLAMVALLFSANGAAGAVGLVGYQGNSHVQWRKVCDVFGEFCSHVAVAVVLSLLGSLAFFLLVALAAMRILKKAN</sequence>
<evidence type="ECO:0000256" key="1">
    <source>
        <dbReference type="ARBA" id="ARBA00004651"/>
    </source>
</evidence>
<dbReference type="EMBL" id="KK784883">
    <property type="protein sequence ID" value="KDO75081.1"/>
    <property type="molecule type" value="Genomic_DNA"/>
</dbReference>
<dbReference type="Proteomes" id="UP000027120">
    <property type="component" value="Unassembled WGS sequence"/>
</dbReference>
<feature type="transmembrane region" description="Helical" evidence="8">
    <location>
        <begin position="23"/>
        <end position="42"/>
    </location>
</feature>
<dbReference type="InterPro" id="IPR006459">
    <property type="entry name" value="CASP/CASPL"/>
</dbReference>
<dbReference type="Pfam" id="PF04535">
    <property type="entry name" value="CASP_dom"/>
    <property type="match status" value="1"/>
</dbReference>
<keyword evidence="7 8" id="KW-0472">Membrane</keyword>
<dbReference type="GO" id="GO:0005886">
    <property type="term" value="C:plasma membrane"/>
    <property type="evidence" value="ECO:0000318"/>
    <property type="project" value="GO_Central"/>
</dbReference>
<evidence type="ECO:0000256" key="4">
    <source>
        <dbReference type="ARBA" id="ARBA00022475"/>
    </source>
</evidence>
<evidence type="ECO:0000256" key="5">
    <source>
        <dbReference type="ARBA" id="ARBA00022692"/>
    </source>
</evidence>
<accession>A0A067GIC4</accession>
<feature type="domain" description="Casparian strip membrane protein" evidence="9">
    <location>
        <begin position="16"/>
        <end position="169"/>
    </location>
</feature>
<dbReference type="PANTHER" id="PTHR36488">
    <property type="entry name" value="CASP-LIKE PROTEIN 1U1"/>
    <property type="match status" value="1"/>
</dbReference>
<dbReference type="PaxDb" id="2711-XP_006489145.1"/>
<feature type="transmembrane region" description="Helical" evidence="8">
    <location>
        <begin position="155"/>
        <end position="179"/>
    </location>
</feature>
<reference evidence="10 11" key="1">
    <citation type="submission" date="2014-04" db="EMBL/GenBank/DDBJ databases">
        <authorList>
            <consortium name="International Citrus Genome Consortium"/>
            <person name="Gmitter F."/>
            <person name="Chen C."/>
            <person name="Farmerie W."/>
            <person name="Harkins T."/>
            <person name="Desany B."/>
            <person name="Mohiuddin M."/>
            <person name="Kodira C."/>
            <person name="Borodovsky M."/>
            <person name="Lomsadze A."/>
            <person name="Burns P."/>
            <person name="Jenkins J."/>
            <person name="Prochnik S."/>
            <person name="Shu S."/>
            <person name="Chapman J."/>
            <person name="Pitluck S."/>
            <person name="Schmutz J."/>
            <person name="Rokhsar D."/>
        </authorList>
    </citation>
    <scope>NUCLEOTIDE SEQUENCE</scope>
</reference>
<dbReference type="SMR" id="A0A067GIC4"/>
<keyword evidence="5 8" id="KW-0812">Transmembrane</keyword>
<evidence type="ECO:0000313" key="10">
    <source>
        <dbReference type="EMBL" id="KDO75081.1"/>
    </source>
</evidence>
<evidence type="ECO:0000256" key="7">
    <source>
        <dbReference type="ARBA" id="ARBA00023136"/>
    </source>
</evidence>
<name>A0A067GIC4_CITSI</name>
<evidence type="ECO:0000256" key="2">
    <source>
        <dbReference type="ARBA" id="ARBA00007651"/>
    </source>
</evidence>
<protein>
    <recommendedName>
        <fullName evidence="8">CASP-like protein</fullName>
    </recommendedName>
</protein>
<keyword evidence="6 8" id="KW-1133">Transmembrane helix</keyword>
<dbReference type="eggNOG" id="ENOG502RZNK">
    <property type="taxonomic scope" value="Eukaryota"/>
</dbReference>
<gene>
    <name evidence="10" type="ORF">CISIN_1g029843mg</name>
</gene>
<organism evidence="10 11">
    <name type="scientific">Citrus sinensis</name>
    <name type="common">Sweet orange</name>
    <name type="synonym">Citrus aurantium var. sinensis</name>
    <dbReference type="NCBI Taxonomy" id="2711"/>
    <lineage>
        <taxon>Eukaryota</taxon>
        <taxon>Viridiplantae</taxon>
        <taxon>Streptophyta</taxon>
        <taxon>Embryophyta</taxon>
        <taxon>Tracheophyta</taxon>
        <taxon>Spermatophyta</taxon>
        <taxon>Magnoliopsida</taxon>
        <taxon>eudicotyledons</taxon>
        <taxon>Gunneridae</taxon>
        <taxon>Pentapetalae</taxon>
        <taxon>rosids</taxon>
        <taxon>malvids</taxon>
        <taxon>Sapindales</taxon>
        <taxon>Rutaceae</taxon>
        <taxon>Aurantioideae</taxon>
        <taxon>Citrus</taxon>
    </lineage>
</organism>
<dbReference type="AlphaFoldDB" id="A0A067GIC4"/>
<keyword evidence="4 8" id="KW-1003">Cell membrane</keyword>
<proteinExistence type="inferred from homology"/>
<comment type="subunit">
    <text evidence="3 8">Homodimer and heterodimers.</text>
</comment>
<dbReference type="InterPro" id="IPR044173">
    <property type="entry name" value="CASPL"/>
</dbReference>
<dbReference type="NCBIfam" id="TIGR01569">
    <property type="entry name" value="A_tha_TIGR01569"/>
    <property type="match status" value="1"/>
</dbReference>
<comment type="similarity">
    <text evidence="2 8">Belongs to the Casparian strip membrane proteins (CASP) family.</text>
</comment>
<evidence type="ECO:0000259" key="9">
    <source>
        <dbReference type="Pfam" id="PF04535"/>
    </source>
</evidence>
<dbReference type="PANTHER" id="PTHR36488:SF8">
    <property type="entry name" value="CASP-LIKE PROTEIN 1U1"/>
    <property type="match status" value="1"/>
</dbReference>